<sequence length="398" mass="45880">MLSGLKTKNPALERIRDNGLNEERIKQKTAEEQAEELAVILSRFHASFLFVRENDVILQKLCIIMSSIPAGIHTNSWNVLALELGYSPLQVECVKNTSKDDNTFLVLKSYATRPDADLGRIVRALKNIRRMDAFMAVQQGLTALAAKYDQNEDSGFSSTECSNEPADGLLYPPDFVKIRSQLEAQVFITMKHLNREIREARNERREEIVKARENANRQRHREDDRVQGAAVVRQPKARARYNVMITYADDGTELAKMITKTFRTSQGKRPQIGVLLLDEHVDKVLENPEHFIIHYFHKMNYVIPILTDGYMRAIGRAVQDEGGNLDNQYVQFVHDLCSKYYRRNSCRNDKIRCVVPIEKRSILNHTHRKIDPIMAAYEYDTNIEELAKRITRTIDDDD</sequence>
<name>A0ABN7BBE2_9HEMI</name>
<organism evidence="2 3">
    <name type="scientific">Nesidiocoris tenuis</name>
    <dbReference type="NCBI Taxonomy" id="355587"/>
    <lineage>
        <taxon>Eukaryota</taxon>
        <taxon>Metazoa</taxon>
        <taxon>Ecdysozoa</taxon>
        <taxon>Arthropoda</taxon>
        <taxon>Hexapoda</taxon>
        <taxon>Insecta</taxon>
        <taxon>Pterygota</taxon>
        <taxon>Neoptera</taxon>
        <taxon>Paraneoptera</taxon>
        <taxon>Hemiptera</taxon>
        <taxon>Heteroptera</taxon>
        <taxon>Panheteroptera</taxon>
        <taxon>Cimicomorpha</taxon>
        <taxon>Miridae</taxon>
        <taxon>Dicyphina</taxon>
        <taxon>Nesidiocoris</taxon>
    </lineage>
</organism>
<dbReference type="Proteomes" id="UP001307889">
    <property type="component" value="Chromosome 13"/>
</dbReference>
<dbReference type="Pfam" id="PF00531">
    <property type="entry name" value="Death"/>
    <property type="match status" value="1"/>
</dbReference>
<dbReference type="InterPro" id="IPR011029">
    <property type="entry name" value="DEATH-like_dom_sf"/>
</dbReference>
<keyword evidence="3" id="KW-1185">Reference proteome</keyword>
<feature type="domain" description="Death" evidence="1">
    <location>
        <begin position="76"/>
        <end position="141"/>
    </location>
</feature>
<dbReference type="PROSITE" id="PS50017">
    <property type="entry name" value="DEATH_DOMAIN"/>
    <property type="match status" value="1"/>
</dbReference>
<dbReference type="SUPFAM" id="SSF47986">
    <property type="entry name" value="DEATH domain"/>
    <property type="match status" value="1"/>
</dbReference>
<dbReference type="Gene3D" id="1.10.533.10">
    <property type="entry name" value="Death Domain, Fas"/>
    <property type="match status" value="1"/>
</dbReference>
<gene>
    <name evidence="2" type="ORF">NTJ_14524</name>
</gene>
<proteinExistence type="predicted"/>
<dbReference type="EMBL" id="AP028921">
    <property type="protein sequence ID" value="BET01713.1"/>
    <property type="molecule type" value="Genomic_DNA"/>
</dbReference>
<evidence type="ECO:0000313" key="2">
    <source>
        <dbReference type="EMBL" id="BET01713.1"/>
    </source>
</evidence>
<evidence type="ECO:0000313" key="3">
    <source>
        <dbReference type="Proteomes" id="UP001307889"/>
    </source>
</evidence>
<protein>
    <submittedName>
        <fullName evidence="2">Death domain</fullName>
    </submittedName>
</protein>
<reference evidence="2 3" key="1">
    <citation type="submission" date="2023-09" db="EMBL/GenBank/DDBJ databases">
        <title>Nesidiocoris tenuis whole genome shotgun sequence.</title>
        <authorList>
            <person name="Shibata T."/>
            <person name="Shimoda M."/>
            <person name="Kobayashi T."/>
            <person name="Uehara T."/>
        </authorList>
    </citation>
    <scope>NUCLEOTIDE SEQUENCE [LARGE SCALE GENOMIC DNA]</scope>
    <source>
        <strain evidence="2 3">Japan</strain>
    </source>
</reference>
<accession>A0ABN7BBE2</accession>
<evidence type="ECO:0000259" key="1">
    <source>
        <dbReference type="PROSITE" id="PS50017"/>
    </source>
</evidence>
<dbReference type="InterPro" id="IPR000488">
    <property type="entry name" value="Death_dom"/>
</dbReference>